<dbReference type="CDD" id="cd00090">
    <property type="entry name" value="HTH_ARSR"/>
    <property type="match status" value="1"/>
</dbReference>
<keyword evidence="2" id="KW-0238">DNA-binding</keyword>
<dbReference type="EMBL" id="RCOR01000009">
    <property type="protein sequence ID" value="RSN70347.1"/>
    <property type="molecule type" value="Genomic_DNA"/>
</dbReference>
<evidence type="ECO:0000259" key="5">
    <source>
        <dbReference type="PROSITE" id="PS50956"/>
    </source>
</evidence>
<evidence type="ECO:0000256" key="1">
    <source>
        <dbReference type="ARBA" id="ARBA00023015"/>
    </source>
</evidence>
<dbReference type="InterPro" id="IPR036388">
    <property type="entry name" value="WH-like_DNA-bd_sf"/>
</dbReference>
<dbReference type="Pfam" id="PF13412">
    <property type="entry name" value="HTH_24"/>
    <property type="match status" value="1"/>
</dbReference>
<evidence type="ECO:0000256" key="3">
    <source>
        <dbReference type="ARBA" id="ARBA00023163"/>
    </source>
</evidence>
<gene>
    <name evidence="6" type="ORF">D9Q81_01245</name>
</gene>
<comment type="pathway">
    <text evidence="4">Amino-acid biosynthesis.</text>
</comment>
<dbReference type="Gene3D" id="1.10.10.10">
    <property type="entry name" value="Winged helix-like DNA-binding domain superfamily/Winged helix DNA-binding domain"/>
    <property type="match status" value="1"/>
</dbReference>
<dbReference type="InterPro" id="IPR036390">
    <property type="entry name" value="WH_DNA-bd_sf"/>
</dbReference>
<dbReference type="SUPFAM" id="SSF54909">
    <property type="entry name" value="Dimeric alpha+beta barrel"/>
    <property type="match status" value="1"/>
</dbReference>
<sequence length="165" mass="19070">MDGLDIDILSELVRDGRITVSDLAKKLGVPRTTLDSRMRKLVESGIIKRFTALIDYKKIGYQITAFVLVQIKRRKPEQDKSNQEIFIEEIARESEGREDLPWIEEAHIITGDYDVLLKVRARDMDELTRFLITELARHPDVERTHTMMVLKSPYSSVAPLEKFSP</sequence>
<protein>
    <submittedName>
        <fullName evidence="6">Lrp/AsnC family transcriptional regulator</fullName>
    </submittedName>
</protein>
<dbReference type="GO" id="GO:0043200">
    <property type="term" value="P:response to amino acid"/>
    <property type="evidence" value="ECO:0007669"/>
    <property type="project" value="TreeGrafter"/>
</dbReference>
<comment type="caution">
    <text evidence="6">The sequence shown here is derived from an EMBL/GenBank/DDBJ whole genome shotgun (WGS) entry which is preliminary data.</text>
</comment>
<evidence type="ECO:0000256" key="4">
    <source>
        <dbReference type="ARBA" id="ARBA00029440"/>
    </source>
</evidence>
<dbReference type="SMART" id="SM00344">
    <property type="entry name" value="HTH_ASNC"/>
    <property type="match status" value="1"/>
</dbReference>
<evidence type="ECO:0000256" key="2">
    <source>
        <dbReference type="ARBA" id="ARBA00023125"/>
    </source>
</evidence>
<dbReference type="PANTHER" id="PTHR30154:SF34">
    <property type="entry name" value="TRANSCRIPTIONAL REGULATOR AZLB"/>
    <property type="match status" value="1"/>
</dbReference>
<dbReference type="InterPro" id="IPR019887">
    <property type="entry name" value="Tscrpt_reg_AsnC/Lrp_C"/>
</dbReference>
<dbReference type="Pfam" id="PF01037">
    <property type="entry name" value="AsnC_trans_reg"/>
    <property type="match status" value="1"/>
</dbReference>
<dbReference type="PROSITE" id="PS50956">
    <property type="entry name" value="HTH_ASNC_2"/>
    <property type="match status" value="1"/>
</dbReference>
<dbReference type="AlphaFoldDB" id="A0A3R9WZE9"/>
<evidence type="ECO:0000313" key="7">
    <source>
        <dbReference type="Proteomes" id="UP000278149"/>
    </source>
</evidence>
<dbReference type="GO" id="GO:0043565">
    <property type="term" value="F:sequence-specific DNA binding"/>
    <property type="evidence" value="ECO:0007669"/>
    <property type="project" value="InterPro"/>
</dbReference>
<dbReference type="SUPFAM" id="SSF46785">
    <property type="entry name" value="Winged helix' DNA-binding domain"/>
    <property type="match status" value="1"/>
</dbReference>
<dbReference type="Proteomes" id="UP000278149">
    <property type="component" value="Unassembled WGS sequence"/>
</dbReference>
<feature type="domain" description="HTH asnC-type" evidence="5">
    <location>
        <begin position="1"/>
        <end position="62"/>
    </location>
</feature>
<dbReference type="Gene3D" id="3.30.70.920">
    <property type="match status" value="1"/>
</dbReference>
<dbReference type="InterPro" id="IPR011991">
    <property type="entry name" value="ArsR-like_HTH"/>
</dbReference>
<dbReference type="RefSeq" id="WP_125740652.1">
    <property type="nucleotide sequence ID" value="NZ_RCOR01000009.1"/>
</dbReference>
<dbReference type="InterPro" id="IPR019888">
    <property type="entry name" value="Tscrpt_reg_AsnC-like"/>
</dbReference>
<keyword evidence="1" id="KW-0805">Transcription regulation</keyword>
<dbReference type="InterPro" id="IPR000485">
    <property type="entry name" value="AsnC-type_HTH_dom"/>
</dbReference>
<dbReference type="InterPro" id="IPR011008">
    <property type="entry name" value="Dimeric_a/b-barrel"/>
</dbReference>
<organism evidence="6 7">
    <name type="scientific">Candidatus Korarchaeum cryptofilum</name>
    <dbReference type="NCBI Taxonomy" id="498846"/>
    <lineage>
        <taxon>Archaea</taxon>
        <taxon>Thermoproteota</taxon>
        <taxon>Candidatus Korarchaeia</taxon>
        <taxon>Candidatus Korarchaeales</taxon>
        <taxon>Candidatus Korarchaeaceae</taxon>
        <taxon>Candidatus Korarchaeum</taxon>
    </lineage>
</organism>
<accession>A0A3R9WZE9</accession>
<evidence type="ECO:0000313" key="6">
    <source>
        <dbReference type="EMBL" id="RSN70347.1"/>
    </source>
</evidence>
<keyword evidence="3" id="KW-0804">Transcription</keyword>
<dbReference type="PANTHER" id="PTHR30154">
    <property type="entry name" value="LEUCINE-RESPONSIVE REGULATORY PROTEIN"/>
    <property type="match status" value="1"/>
</dbReference>
<proteinExistence type="predicted"/>
<dbReference type="PRINTS" id="PR00033">
    <property type="entry name" value="HTHASNC"/>
</dbReference>
<dbReference type="GO" id="GO:0005829">
    <property type="term" value="C:cytosol"/>
    <property type="evidence" value="ECO:0007669"/>
    <property type="project" value="TreeGrafter"/>
</dbReference>
<name>A0A3R9WZE9_9CREN</name>
<reference evidence="6 7" key="1">
    <citation type="submission" date="2018-10" db="EMBL/GenBank/DDBJ databases">
        <title>Co-occurring genomic capacity for anaerobic methane metabolism and dissimilatory sulfite reduction discovered in the Korarchaeota.</title>
        <authorList>
            <person name="Mckay L.J."/>
            <person name="Dlakic M."/>
            <person name="Fields M.W."/>
            <person name="Delmont T.O."/>
            <person name="Eren A.M."/>
            <person name="Jay Z.J."/>
            <person name="Klingelsmith K.B."/>
            <person name="Rusch D.B."/>
            <person name="Inskeep W.P."/>
        </authorList>
    </citation>
    <scope>NUCLEOTIDE SEQUENCE [LARGE SCALE GENOMIC DNA]</scope>
    <source>
        <strain evidence="6 7">WS</strain>
    </source>
</reference>